<proteinExistence type="predicted"/>
<comment type="caution">
    <text evidence="1">The sequence shown here is derived from an EMBL/GenBank/DDBJ whole genome shotgun (WGS) entry which is preliminary data.</text>
</comment>
<keyword evidence="2" id="KW-1185">Reference proteome</keyword>
<accession>A0AAW0AI09</accession>
<evidence type="ECO:0000313" key="1">
    <source>
        <dbReference type="EMBL" id="KAK7012645.1"/>
    </source>
</evidence>
<dbReference type="Proteomes" id="UP001362999">
    <property type="component" value="Unassembled WGS sequence"/>
</dbReference>
<protein>
    <submittedName>
        <fullName evidence="1">Uncharacterized protein</fullName>
    </submittedName>
</protein>
<gene>
    <name evidence="1" type="ORF">R3P38DRAFT_1569113</name>
</gene>
<name>A0AAW0AI09_9AGAR</name>
<dbReference type="AlphaFoldDB" id="A0AAW0AI09"/>
<sequence length="228" mass="25298">MSPCPSSSARPCFASANWESRAISVRSLATFTAGFNWLFAEILRPLVLCGSLTLRRSSLYPCFYPTARNVPAAMVRAFCVDSHSLEPTPPRLRVPNVLRASIRQLRSPLRTAAVFDKSMNLRDVLLLLLPLSLQISVLSSLDVQGYMRSAGPVVLRTRPHSQRNPHTASSSVGPFFRAVLLKTKISYECHSASILTCLLLLRPSQRTSSLSARWILLPFLTRTRVTST</sequence>
<organism evidence="1 2">
    <name type="scientific">Favolaschia claudopus</name>
    <dbReference type="NCBI Taxonomy" id="2862362"/>
    <lineage>
        <taxon>Eukaryota</taxon>
        <taxon>Fungi</taxon>
        <taxon>Dikarya</taxon>
        <taxon>Basidiomycota</taxon>
        <taxon>Agaricomycotina</taxon>
        <taxon>Agaricomycetes</taxon>
        <taxon>Agaricomycetidae</taxon>
        <taxon>Agaricales</taxon>
        <taxon>Marasmiineae</taxon>
        <taxon>Mycenaceae</taxon>
        <taxon>Favolaschia</taxon>
    </lineage>
</organism>
<dbReference type="EMBL" id="JAWWNJ010000064">
    <property type="protein sequence ID" value="KAK7012645.1"/>
    <property type="molecule type" value="Genomic_DNA"/>
</dbReference>
<evidence type="ECO:0000313" key="2">
    <source>
        <dbReference type="Proteomes" id="UP001362999"/>
    </source>
</evidence>
<reference evidence="1 2" key="1">
    <citation type="journal article" date="2024" name="J Genomics">
        <title>Draft genome sequencing and assembly of Favolaschia claudopus CIRM-BRFM 2984 isolated from oak limbs.</title>
        <authorList>
            <person name="Navarro D."/>
            <person name="Drula E."/>
            <person name="Chaduli D."/>
            <person name="Cazenave R."/>
            <person name="Ahrendt S."/>
            <person name="Wang J."/>
            <person name="Lipzen A."/>
            <person name="Daum C."/>
            <person name="Barry K."/>
            <person name="Grigoriev I.V."/>
            <person name="Favel A."/>
            <person name="Rosso M.N."/>
            <person name="Martin F."/>
        </authorList>
    </citation>
    <scope>NUCLEOTIDE SEQUENCE [LARGE SCALE GENOMIC DNA]</scope>
    <source>
        <strain evidence="1 2">CIRM-BRFM 2984</strain>
    </source>
</reference>